<sequence length="127" mass="14855">MINRSYLPFQSARTYKDRKMAKWMGFFLSDHQTALLQSHVSVNFGQTMEQEERLIWLGRLYAQQCKATFYIEKQLKQGLNVQQLQGYVQDVNLQEVIIKTAKTSEFVTVSPDQIIRITTEEMDENGN</sequence>
<dbReference type="EMBL" id="UHIO01000001">
    <property type="protein sequence ID" value="SUP41618.1"/>
    <property type="molecule type" value="Genomic_DNA"/>
</dbReference>
<evidence type="ECO:0000313" key="1">
    <source>
        <dbReference type="EMBL" id="SUP41618.1"/>
    </source>
</evidence>
<gene>
    <name evidence="1" type="ORF">NCTC12020_00622</name>
    <name evidence="2" type="ORF">NCTC12020_02057</name>
</gene>
<accession>A0A380NK02</accession>
<protein>
    <recommendedName>
        <fullName evidence="4">YolD-like protein</fullName>
    </recommendedName>
</protein>
<dbReference type="RefSeq" id="WP_115309856.1">
    <property type="nucleotide sequence ID" value="NZ_UHIO01000001.1"/>
</dbReference>
<keyword evidence="3" id="KW-1185">Reference proteome</keyword>
<evidence type="ECO:0000313" key="2">
    <source>
        <dbReference type="EMBL" id="SUP79522.1"/>
    </source>
</evidence>
<reference evidence="1 3" key="1">
    <citation type="submission" date="2018-06" db="EMBL/GenBank/DDBJ databases">
        <authorList>
            <consortium name="Pathogen Informatics"/>
            <person name="Doyle S."/>
        </authorList>
    </citation>
    <scope>NUCLEOTIDE SEQUENCE [LARGE SCALE GENOMIC DNA]</scope>
    <source>
        <strain evidence="1 3">NCTC12020</strain>
    </source>
</reference>
<evidence type="ECO:0000313" key="3">
    <source>
        <dbReference type="Proteomes" id="UP000255367"/>
    </source>
</evidence>
<evidence type="ECO:0008006" key="4">
    <source>
        <dbReference type="Google" id="ProtNLM"/>
    </source>
</evidence>
<proteinExistence type="predicted"/>
<organism evidence="1 3">
    <name type="scientific">Veillonella criceti</name>
    <dbReference type="NCBI Taxonomy" id="103891"/>
    <lineage>
        <taxon>Bacteria</taxon>
        <taxon>Bacillati</taxon>
        <taxon>Bacillota</taxon>
        <taxon>Negativicutes</taxon>
        <taxon>Veillonellales</taxon>
        <taxon>Veillonellaceae</taxon>
        <taxon>Veillonella</taxon>
    </lineage>
</organism>
<dbReference type="EMBL" id="UHIO01000005">
    <property type="protein sequence ID" value="SUP79522.1"/>
    <property type="molecule type" value="Genomic_DNA"/>
</dbReference>
<dbReference type="AlphaFoldDB" id="A0A380NK02"/>
<name>A0A380NK02_9FIRM</name>
<dbReference type="OrthoDB" id="1644322at2"/>
<dbReference type="Proteomes" id="UP000255367">
    <property type="component" value="Unassembled WGS sequence"/>
</dbReference>